<dbReference type="Gene3D" id="3.30.450.20">
    <property type="entry name" value="PAS domain"/>
    <property type="match status" value="2"/>
</dbReference>
<proteinExistence type="predicted"/>
<dbReference type="EMBL" id="FXBB01000009">
    <property type="protein sequence ID" value="SMG23295.1"/>
    <property type="molecule type" value="Genomic_DNA"/>
</dbReference>
<keyword evidence="3" id="KW-0472">Membrane</keyword>
<evidence type="ECO:0000256" key="2">
    <source>
        <dbReference type="PROSITE-ProRule" id="PRU00284"/>
    </source>
</evidence>
<evidence type="ECO:0000259" key="4">
    <source>
        <dbReference type="PROSITE" id="PS50111"/>
    </source>
</evidence>
<dbReference type="STRING" id="561720.SAMN06275492_10914"/>
<keyword evidence="1 2" id="KW-0807">Transducer</keyword>
<dbReference type="PANTHER" id="PTHR32089:SF112">
    <property type="entry name" value="LYSOZYME-LIKE PROTEIN-RELATED"/>
    <property type="match status" value="1"/>
</dbReference>
<evidence type="ECO:0000256" key="3">
    <source>
        <dbReference type="SAM" id="Phobius"/>
    </source>
</evidence>
<dbReference type="PANTHER" id="PTHR32089">
    <property type="entry name" value="METHYL-ACCEPTING CHEMOTAXIS PROTEIN MCPB"/>
    <property type="match status" value="1"/>
</dbReference>
<dbReference type="Pfam" id="PF22673">
    <property type="entry name" value="MCP-like_PDC_1"/>
    <property type="match status" value="1"/>
</dbReference>
<dbReference type="GO" id="GO:0016020">
    <property type="term" value="C:membrane"/>
    <property type="evidence" value="ECO:0007669"/>
    <property type="project" value="InterPro"/>
</dbReference>
<name>A0A1X7J6I2_9BACT</name>
<dbReference type="OrthoDB" id="39445at2"/>
<feature type="domain" description="Methyl-accepting transducer" evidence="4">
    <location>
        <begin position="402"/>
        <end position="645"/>
    </location>
</feature>
<sequence>MSRWSIRAKLFLGVLSLASLGLFVAVYMVTSQSMDSAREEAVSLAEEMSARYATEVSSYLGKALARAQDLSQVMASLSKSGADRGLAMDIIRTMAEGSSDVNGVWAGFRENGYDGDDRGSIGQPGTDEKSGRFVPYAFMTEKGVGSRPMVDYEGSDFYEVPIMTGKTVVLKPYSWTPSGGVKVTGTSVAVPIRLDGRVIGVTGVDVFLDVFQDMIQSIKPMGSGYAGIFTDKGVYVATPDRELIGKVVPSPEVVAAISSGQEFRSESVSVITGQESLHFFRPVVIEGYDRPWSIQITLPKDQVFAGARSILINGIIGALIALAFIGITTFFIVGKTTRGIGGVSQVLGKISSLDLRFDSSLKWLLDYKDDIGHMVGALATMEISLKEIIRELSHEASTTDHTSQSLTALSQEAMASMEEVRSSIEEMSSILGETASCVGDAGLVVRDVSNGASSVASYAEAGVEAAKVLSEKGKDAGEQVLSVAANVKDVGDKTSRAAKVLRDVDRSVQSITGFIDTITQIADQTNLLALNAAIEAARAGEHGRGFAVVAEEVRKLAEQSNLAADNVKKLVESLGKNATISTGAMDEVEQVVRDVIQGADGASDTLSQLLNEVDLLVKSIGEMAITAEDQALSTGKLVASVETIEGDISTVVDRMESIRGSSQETTQASEEVALNAERLSEGVKRLEELTGRFTLDDEVSYAIASGR</sequence>
<evidence type="ECO:0000313" key="5">
    <source>
        <dbReference type="EMBL" id="SMG23295.1"/>
    </source>
</evidence>
<dbReference type="Pfam" id="PF00015">
    <property type="entry name" value="MCPsignal"/>
    <property type="match status" value="1"/>
</dbReference>
<dbReference type="SMART" id="SM00283">
    <property type="entry name" value="MA"/>
    <property type="match status" value="1"/>
</dbReference>
<accession>A0A1X7J6I2</accession>
<dbReference type="AlphaFoldDB" id="A0A1X7J6I2"/>
<dbReference type="CDD" id="cd12913">
    <property type="entry name" value="PDC1_MCP_like"/>
    <property type="match status" value="1"/>
</dbReference>
<evidence type="ECO:0000313" key="6">
    <source>
        <dbReference type="Proteomes" id="UP000193355"/>
    </source>
</evidence>
<keyword evidence="3" id="KW-1133">Transmembrane helix</keyword>
<reference evidence="6" key="1">
    <citation type="submission" date="2017-04" db="EMBL/GenBank/DDBJ databases">
        <authorList>
            <person name="Varghese N."/>
            <person name="Submissions S."/>
        </authorList>
    </citation>
    <scope>NUCLEOTIDE SEQUENCE [LARGE SCALE GENOMIC DNA]</scope>
    <source>
        <strain evidence="6">USBA 82</strain>
    </source>
</reference>
<dbReference type="SUPFAM" id="SSF58104">
    <property type="entry name" value="Methyl-accepting chemotaxis protein (MCP) signaling domain"/>
    <property type="match status" value="1"/>
</dbReference>
<evidence type="ECO:0000256" key="1">
    <source>
        <dbReference type="ARBA" id="ARBA00023224"/>
    </source>
</evidence>
<dbReference type="Gene3D" id="1.10.287.950">
    <property type="entry name" value="Methyl-accepting chemotaxis protein"/>
    <property type="match status" value="1"/>
</dbReference>
<dbReference type="RefSeq" id="WP_085544239.1">
    <property type="nucleotide sequence ID" value="NZ_FXBB01000009.1"/>
</dbReference>
<organism evidence="5 6">
    <name type="scientific">Dethiosulfovibrio salsuginis</name>
    <dbReference type="NCBI Taxonomy" id="561720"/>
    <lineage>
        <taxon>Bacteria</taxon>
        <taxon>Thermotogati</taxon>
        <taxon>Synergistota</taxon>
        <taxon>Synergistia</taxon>
        <taxon>Synergistales</taxon>
        <taxon>Dethiosulfovibrionaceae</taxon>
        <taxon>Dethiosulfovibrio</taxon>
    </lineage>
</organism>
<keyword evidence="6" id="KW-1185">Reference proteome</keyword>
<dbReference type="GO" id="GO:0007165">
    <property type="term" value="P:signal transduction"/>
    <property type="evidence" value="ECO:0007669"/>
    <property type="project" value="UniProtKB-KW"/>
</dbReference>
<dbReference type="Proteomes" id="UP000193355">
    <property type="component" value="Unassembled WGS sequence"/>
</dbReference>
<dbReference type="CDD" id="cd12912">
    <property type="entry name" value="PDC2_MCP_like"/>
    <property type="match status" value="1"/>
</dbReference>
<protein>
    <submittedName>
        <fullName evidence="5">Methyl-accepting chemotaxis protein</fullName>
    </submittedName>
</protein>
<dbReference type="PROSITE" id="PS50111">
    <property type="entry name" value="CHEMOTAXIS_TRANSDUC_2"/>
    <property type="match status" value="1"/>
</dbReference>
<gene>
    <name evidence="5" type="ORF">SAMN06275492_10914</name>
</gene>
<feature type="transmembrane region" description="Helical" evidence="3">
    <location>
        <begin position="310"/>
        <end position="333"/>
    </location>
</feature>
<dbReference type="InterPro" id="IPR004089">
    <property type="entry name" value="MCPsignal_dom"/>
</dbReference>
<keyword evidence="3" id="KW-0812">Transmembrane</keyword>